<feature type="compositionally biased region" description="Polar residues" evidence="13">
    <location>
        <begin position="1147"/>
        <end position="1163"/>
    </location>
</feature>
<feature type="domain" description="Cadherin" evidence="15">
    <location>
        <begin position="665"/>
        <end position="797"/>
    </location>
</feature>
<keyword evidence="7 12" id="KW-0106">Calcium</keyword>
<dbReference type="GeneTree" id="ENSGT00940000165832"/>
<evidence type="ECO:0000256" key="14">
    <source>
        <dbReference type="SAM" id="Phobius"/>
    </source>
</evidence>
<feature type="compositionally biased region" description="Gly residues" evidence="13">
    <location>
        <begin position="1128"/>
        <end position="1139"/>
    </location>
</feature>
<proteinExistence type="predicted"/>
<evidence type="ECO:0000313" key="17">
    <source>
        <dbReference type="Proteomes" id="UP000694395"/>
    </source>
</evidence>
<feature type="domain" description="Cadherin" evidence="15">
    <location>
        <begin position="48"/>
        <end position="163"/>
    </location>
</feature>
<dbReference type="PANTHER" id="PTHR24027:SF438">
    <property type="entry name" value="CADHERIN 23"/>
    <property type="match status" value="1"/>
</dbReference>
<evidence type="ECO:0000256" key="4">
    <source>
        <dbReference type="ARBA" id="ARBA00022692"/>
    </source>
</evidence>
<keyword evidence="8" id="KW-0130">Cell adhesion</keyword>
<dbReference type="InterPro" id="IPR015919">
    <property type="entry name" value="Cadherin-like_sf"/>
</dbReference>
<feature type="region of interest" description="Disordered" evidence="13">
    <location>
        <begin position="967"/>
        <end position="1021"/>
    </location>
</feature>
<dbReference type="SUPFAM" id="SSF49313">
    <property type="entry name" value="Cadherin-like"/>
    <property type="match status" value="7"/>
</dbReference>
<evidence type="ECO:0000259" key="15">
    <source>
        <dbReference type="PROSITE" id="PS50268"/>
    </source>
</evidence>
<evidence type="ECO:0000256" key="2">
    <source>
        <dbReference type="ARBA" id="ARBA00022475"/>
    </source>
</evidence>
<keyword evidence="9 14" id="KW-1133">Transmembrane helix</keyword>
<feature type="region of interest" description="Disordered" evidence="13">
    <location>
        <begin position="204"/>
        <end position="255"/>
    </location>
</feature>
<dbReference type="GO" id="GO:0045296">
    <property type="term" value="F:cadherin binding"/>
    <property type="evidence" value="ECO:0007669"/>
    <property type="project" value="TreeGrafter"/>
</dbReference>
<evidence type="ECO:0000256" key="12">
    <source>
        <dbReference type="PROSITE-ProRule" id="PRU00043"/>
    </source>
</evidence>
<organism evidence="16 17">
    <name type="scientific">Oncorhynchus mykiss</name>
    <name type="common">Rainbow trout</name>
    <name type="synonym">Salmo gairdneri</name>
    <dbReference type="NCBI Taxonomy" id="8022"/>
    <lineage>
        <taxon>Eukaryota</taxon>
        <taxon>Metazoa</taxon>
        <taxon>Chordata</taxon>
        <taxon>Craniata</taxon>
        <taxon>Vertebrata</taxon>
        <taxon>Euteleostomi</taxon>
        <taxon>Actinopterygii</taxon>
        <taxon>Neopterygii</taxon>
        <taxon>Teleostei</taxon>
        <taxon>Protacanthopterygii</taxon>
        <taxon>Salmoniformes</taxon>
        <taxon>Salmonidae</taxon>
        <taxon>Salmoninae</taxon>
        <taxon>Oncorhynchus</taxon>
    </lineage>
</organism>
<evidence type="ECO:0000256" key="9">
    <source>
        <dbReference type="ARBA" id="ARBA00022989"/>
    </source>
</evidence>
<feature type="compositionally biased region" description="Low complexity" evidence="13">
    <location>
        <begin position="206"/>
        <end position="224"/>
    </location>
</feature>
<feature type="compositionally biased region" description="Basic and acidic residues" evidence="13">
    <location>
        <begin position="720"/>
        <end position="738"/>
    </location>
</feature>
<feature type="transmembrane region" description="Helical" evidence="14">
    <location>
        <begin position="935"/>
        <end position="956"/>
    </location>
</feature>
<feature type="domain" description="Cadherin" evidence="15">
    <location>
        <begin position="816"/>
        <end position="917"/>
    </location>
</feature>
<evidence type="ECO:0000256" key="7">
    <source>
        <dbReference type="ARBA" id="ARBA00022837"/>
    </source>
</evidence>
<keyword evidence="6" id="KW-0677">Repeat</keyword>
<reference evidence="16" key="2">
    <citation type="submission" date="2025-08" db="UniProtKB">
        <authorList>
            <consortium name="Ensembl"/>
        </authorList>
    </citation>
    <scope>IDENTIFICATION</scope>
</reference>
<dbReference type="GO" id="GO:0009653">
    <property type="term" value="P:anatomical structure morphogenesis"/>
    <property type="evidence" value="ECO:0007669"/>
    <property type="project" value="UniProtKB-ARBA"/>
</dbReference>
<keyword evidence="5" id="KW-0732">Signal</keyword>
<dbReference type="GO" id="GO:0005509">
    <property type="term" value="F:calcium ion binding"/>
    <property type="evidence" value="ECO:0007669"/>
    <property type="project" value="UniProtKB-UniRule"/>
</dbReference>
<evidence type="ECO:0000256" key="11">
    <source>
        <dbReference type="ARBA" id="ARBA00023180"/>
    </source>
</evidence>
<dbReference type="Proteomes" id="UP000694395">
    <property type="component" value="Chromosome 10"/>
</dbReference>
<dbReference type="CDD" id="cd11304">
    <property type="entry name" value="Cadherin_repeat"/>
    <property type="match status" value="7"/>
</dbReference>
<feature type="region of interest" description="Disordered" evidence="13">
    <location>
        <begin position="1264"/>
        <end position="1352"/>
    </location>
</feature>
<feature type="domain" description="Cadherin" evidence="15">
    <location>
        <begin position="561"/>
        <end position="664"/>
    </location>
</feature>
<dbReference type="PANTHER" id="PTHR24027">
    <property type="entry name" value="CADHERIN-23"/>
    <property type="match status" value="1"/>
</dbReference>
<name>A0A8K9UE49_ONCMY</name>
<keyword evidence="17" id="KW-1185">Reference proteome</keyword>
<feature type="region of interest" description="Disordered" evidence="13">
    <location>
        <begin position="1121"/>
        <end position="1163"/>
    </location>
</feature>
<dbReference type="CTD" id="568198"/>
<keyword evidence="10 14" id="KW-0472">Membrane</keyword>
<feature type="compositionally biased region" description="Acidic residues" evidence="13">
    <location>
        <begin position="1298"/>
        <end position="1307"/>
    </location>
</feature>
<dbReference type="Gene3D" id="2.60.40.60">
    <property type="entry name" value="Cadherins"/>
    <property type="match status" value="7"/>
</dbReference>
<dbReference type="SMART" id="SM00112">
    <property type="entry name" value="CA"/>
    <property type="match status" value="7"/>
</dbReference>
<keyword evidence="2" id="KW-1003">Cell membrane</keyword>
<dbReference type="RefSeq" id="XP_036789890.1">
    <property type="nucleotide sequence ID" value="XM_036933995.1"/>
</dbReference>
<feature type="domain" description="Cadherin" evidence="15">
    <location>
        <begin position="325"/>
        <end position="431"/>
    </location>
</feature>
<reference evidence="16" key="1">
    <citation type="submission" date="2020-07" db="EMBL/GenBank/DDBJ databases">
        <title>A long reads based de novo assembly of the rainbow trout Arlee double haploid line genome.</title>
        <authorList>
            <person name="Gao G."/>
            <person name="Palti Y."/>
        </authorList>
    </citation>
    <scope>NUCLEOTIDE SEQUENCE [LARGE SCALE GENOMIC DNA]</scope>
</reference>
<dbReference type="PROSITE" id="PS00232">
    <property type="entry name" value="CADHERIN_1"/>
    <property type="match status" value="4"/>
</dbReference>
<dbReference type="Ensembl" id="ENSOMYT00000158091.1">
    <property type="protein sequence ID" value="ENSOMYP00000107284.1"/>
    <property type="gene ID" value="ENSOMYG00000066910.1"/>
</dbReference>
<dbReference type="FunFam" id="2.60.40.60:FF:000028">
    <property type="entry name" value="Protocadherin 1"/>
    <property type="match status" value="1"/>
</dbReference>
<protein>
    <recommendedName>
        <fullName evidence="15">Cadherin domain-containing protein</fullName>
    </recommendedName>
</protein>
<dbReference type="Pfam" id="PF08374">
    <property type="entry name" value="Protocadherin"/>
    <property type="match status" value="1"/>
</dbReference>
<dbReference type="InterPro" id="IPR020894">
    <property type="entry name" value="Cadherin_CS"/>
</dbReference>
<comment type="subcellular location">
    <subcellularLocation>
        <location evidence="1">Cell membrane</location>
        <topology evidence="1">Single-pass type I membrane protein</topology>
    </subcellularLocation>
</comment>
<evidence type="ECO:0000256" key="1">
    <source>
        <dbReference type="ARBA" id="ARBA00004251"/>
    </source>
</evidence>
<dbReference type="OrthoDB" id="6252479at2759"/>
<dbReference type="GeneID" id="110497189"/>
<evidence type="ECO:0000256" key="8">
    <source>
        <dbReference type="ARBA" id="ARBA00022889"/>
    </source>
</evidence>
<evidence type="ECO:0000256" key="5">
    <source>
        <dbReference type="ARBA" id="ARBA00022729"/>
    </source>
</evidence>
<evidence type="ECO:0000313" key="16">
    <source>
        <dbReference type="Ensembl" id="ENSOMYP00000107284.1"/>
    </source>
</evidence>
<dbReference type="FunFam" id="2.60.40.60:FF:000016">
    <property type="entry name" value="Protocadherin 9"/>
    <property type="match status" value="1"/>
</dbReference>
<dbReference type="InterPro" id="IPR039808">
    <property type="entry name" value="Cadherin"/>
</dbReference>
<evidence type="ECO:0000256" key="3">
    <source>
        <dbReference type="ARBA" id="ARBA00022553"/>
    </source>
</evidence>
<feature type="domain" description="Cadherin" evidence="15">
    <location>
        <begin position="164"/>
        <end position="324"/>
    </location>
</feature>
<dbReference type="Pfam" id="PF08266">
    <property type="entry name" value="Cadherin_2"/>
    <property type="match status" value="1"/>
</dbReference>
<dbReference type="InterPro" id="IPR013585">
    <property type="entry name" value="Protocadherin"/>
</dbReference>
<reference evidence="16" key="3">
    <citation type="submission" date="2025-09" db="UniProtKB">
        <authorList>
            <consortium name="Ensembl"/>
        </authorList>
    </citation>
    <scope>IDENTIFICATION</scope>
</reference>
<dbReference type="GO" id="GO:0016342">
    <property type="term" value="C:catenin complex"/>
    <property type="evidence" value="ECO:0007669"/>
    <property type="project" value="TreeGrafter"/>
</dbReference>
<dbReference type="PROSITE" id="PS50268">
    <property type="entry name" value="CADHERIN_2"/>
    <property type="match status" value="7"/>
</dbReference>
<feature type="region of interest" description="Disordered" evidence="13">
    <location>
        <begin position="1067"/>
        <end position="1094"/>
    </location>
</feature>
<dbReference type="PROSITE" id="PS51257">
    <property type="entry name" value="PROKAR_LIPOPROTEIN"/>
    <property type="match status" value="1"/>
</dbReference>
<feature type="compositionally biased region" description="Low complexity" evidence="13">
    <location>
        <begin position="1308"/>
        <end position="1323"/>
    </location>
</feature>
<evidence type="ECO:0000256" key="6">
    <source>
        <dbReference type="ARBA" id="ARBA00022737"/>
    </source>
</evidence>
<keyword evidence="3" id="KW-0597">Phosphoprotein</keyword>
<feature type="region of interest" description="Disordered" evidence="13">
    <location>
        <begin position="1176"/>
        <end position="1235"/>
    </location>
</feature>
<dbReference type="FunFam" id="2.60.40.60:FF:000453">
    <property type="entry name" value="Protocadherin 7"/>
    <property type="match status" value="1"/>
</dbReference>
<feature type="region of interest" description="Disordered" evidence="13">
    <location>
        <begin position="1374"/>
        <end position="1402"/>
    </location>
</feature>
<keyword evidence="11" id="KW-0325">Glycoprotein</keyword>
<dbReference type="PRINTS" id="PR00205">
    <property type="entry name" value="CADHERIN"/>
</dbReference>
<keyword evidence="4 14" id="KW-0812">Transmembrane</keyword>
<feature type="region of interest" description="Disordered" evidence="13">
    <location>
        <begin position="708"/>
        <end position="743"/>
    </location>
</feature>
<feature type="compositionally biased region" description="Gly residues" evidence="13">
    <location>
        <begin position="225"/>
        <end position="236"/>
    </location>
</feature>
<dbReference type="InterPro" id="IPR002126">
    <property type="entry name" value="Cadherin-like_dom"/>
</dbReference>
<dbReference type="GO" id="GO:0016477">
    <property type="term" value="P:cell migration"/>
    <property type="evidence" value="ECO:0007669"/>
    <property type="project" value="TreeGrafter"/>
</dbReference>
<dbReference type="InterPro" id="IPR013164">
    <property type="entry name" value="Cadherin_N"/>
</dbReference>
<gene>
    <name evidence="16" type="primary">pcdh7a</name>
</gene>
<sequence length="1422" mass="151884">MVETAMRRTGVGVCGGAVFSCSVTLTGPGELFHLLVLLLLTMTQLPVADSALRYRVAEEGPADVMIGNVAADLGLSAGTGSGDVTFALESGSEFFKIDNVTGELTTGQRRIDREKLSQCQMIFDENECFLDFEVSVIGPLQSWVDLFEGRVVITDINDNTPSFPSSVLTLSVEENRPIGTLYLLPTATDRDFGRNGIDRYELIQDGSSSGSAGSGLGSARRAAGGPMGRADGTGGGGDRRRGALDNNGGGAGGGVRSSVFELQVADTPDGEKQPQLIVKGPLDREARDSYELVLRVRDGGNPPRSSQALLRVAITDVNDNSPRFERAIYEAEMAENAPPGTPVLQVRASDRDVGVNGQVEYVFGAATESVRRLLRLDEATGWLSVLHRIDREEVAQLRFTVTARDRGQPPRTDRATVVLVVRDENDNVPVVEIRKIGRILVRDGVALVPENVLVDTPVALVQVSDRDQGENGAVTCTVVGDVPFTLKPAGETALLPLPADDAFDRNRKKYFLHTSALLDYEATKEYSVTIVAVDSGSPSLSSNSSLMVRVVDINDHTPAFAQAVVEVHFAENNQPGERVVTVVAADSDSGKNAEIVYSLDPSVTGLFYIDADNGDIRATGVLDREVRERYEFQVIARDKGFPSLQGSATVVIMVTDRNDNTPKFVQEVFTFYVKENLLANSPVGMVTVTDADEGENAELSLFVEMEEEEGEEVEGGGAGEKNKGVGEEGGGRGGRGEDTFSIENNTGTIFSSVAFDRERRSTYTFRVRAIDGGAPPRSATATVSLIVTDENDNAPSVTSPTNDSYTLLPPASSTRTIVRTVAASDSDFGRNADLRFSLVGGNPFRLFEIGLASGVITVAEPLERRHRGLHRLVVRVNDSGEPSLCATALVHVFINESLVNATLVDAQVARSLAAPLYLDIAGDPDSERALGKQRLSVAIGVLAGAAAVILVILLVVMARQCGAQGKNGYEAGKKEPEEDFFSPQPAVPQTRGGTLDRGRKPRRDKRNGGAGGAGAGNKTERPLYSGVVTVNGLRRHGNDHHHVANVDDDDEDVSSASERLAARYCAVDGDPGSPRMGARHHQSSPDLARHYKSSSPLPAVHLQPYSPPAEGKKHQAVQELPPSNTFVGSGGSSGSGGSGNADAMSLGSDQCSEYGSQTGNKYSKQATLRRVTFSVVPGPQDGCYDSAAEDSETPSSKGSSGPRVGALSLPEEGYERTTPEGSVGEEEHVENDARQLPDVALTGKCTRECDEFGHSDTCWMPAAIRPSPRQHQRQRHVSEPPRLSTFASPGNDNNNNHDDDDEEDSDSESAGSAGSSEPGVVSVGVGGGGQRLPLANGDPLGSLVGRDRMNRNMGDHNRNLLNRKMTSASYDTFSSAGFGRRHHEEDRGGQGRVNPPEVIPLTRTGDYKTTSCLTLSRREVYL</sequence>
<dbReference type="GO" id="GO:0007156">
    <property type="term" value="P:homophilic cell adhesion via plasma membrane adhesion molecules"/>
    <property type="evidence" value="ECO:0007669"/>
    <property type="project" value="InterPro"/>
</dbReference>
<evidence type="ECO:0000256" key="10">
    <source>
        <dbReference type="ARBA" id="ARBA00023136"/>
    </source>
</evidence>
<dbReference type="KEGG" id="omy:110497189"/>
<dbReference type="FunFam" id="2.60.40.60:FF:000005">
    <property type="entry name" value="Protocadherin 9"/>
    <property type="match status" value="1"/>
</dbReference>
<dbReference type="GO" id="GO:0008013">
    <property type="term" value="F:beta-catenin binding"/>
    <property type="evidence" value="ECO:0007669"/>
    <property type="project" value="TreeGrafter"/>
</dbReference>
<accession>A0A8K9UE49</accession>
<dbReference type="FunFam" id="2.60.40.60:FF:000043">
    <property type="entry name" value="Protocadherin 1"/>
    <property type="match status" value="1"/>
</dbReference>
<dbReference type="Pfam" id="PF00028">
    <property type="entry name" value="Cadherin"/>
    <property type="match status" value="6"/>
</dbReference>
<feature type="domain" description="Cadherin" evidence="15">
    <location>
        <begin position="448"/>
        <end position="560"/>
    </location>
</feature>
<evidence type="ECO:0000256" key="13">
    <source>
        <dbReference type="SAM" id="MobiDB-lite"/>
    </source>
</evidence>